<dbReference type="AlphaFoldDB" id="A0A7J0EQJ3"/>
<dbReference type="EMBL" id="BJWL01000006">
    <property type="protein sequence ID" value="GFY88758.1"/>
    <property type="molecule type" value="Genomic_DNA"/>
</dbReference>
<gene>
    <name evidence="1" type="ORF">Acr_06g0006980</name>
</gene>
<accession>A0A7J0EQJ3</accession>
<dbReference type="Proteomes" id="UP000585474">
    <property type="component" value="Unassembled WGS sequence"/>
</dbReference>
<sequence>MNGSFPQEYPGMSVFQGFRGHGAPQVPNFLSGGLISASGSSVVSTR</sequence>
<evidence type="ECO:0000313" key="2">
    <source>
        <dbReference type="Proteomes" id="UP000585474"/>
    </source>
</evidence>
<name>A0A7J0EQJ3_9ERIC</name>
<reference evidence="1 2" key="1">
    <citation type="submission" date="2019-07" db="EMBL/GenBank/DDBJ databases">
        <title>De Novo Assembly of kiwifruit Actinidia rufa.</title>
        <authorList>
            <person name="Sugita-Konishi S."/>
            <person name="Sato K."/>
            <person name="Mori E."/>
            <person name="Abe Y."/>
            <person name="Kisaki G."/>
            <person name="Hamano K."/>
            <person name="Suezawa K."/>
            <person name="Otani M."/>
            <person name="Fukuda T."/>
            <person name="Manabe T."/>
            <person name="Gomi K."/>
            <person name="Tabuchi M."/>
            <person name="Akimitsu K."/>
            <person name="Kataoka I."/>
        </authorList>
    </citation>
    <scope>NUCLEOTIDE SEQUENCE [LARGE SCALE GENOMIC DNA]</scope>
    <source>
        <strain evidence="2">cv. Fuchu</strain>
    </source>
</reference>
<organism evidence="1 2">
    <name type="scientific">Actinidia rufa</name>
    <dbReference type="NCBI Taxonomy" id="165716"/>
    <lineage>
        <taxon>Eukaryota</taxon>
        <taxon>Viridiplantae</taxon>
        <taxon>Streptophyta</taxon>
        <taxon>Embryophyta</taxon>
        <taxon>Tracheophyta</taxon>
        <taxon>Spermatophyta</taxon>
        <taxon>Magnoliopsida</taxon>
        <taxon>eudicotyledons</taxon>
        <taxon>Gunneridae</taxon>
        <taxon>Pentapetalae</taxon>
        <taxon>asterids</taxon>
        <taxon>Ericales</taxon>
        <taxon>Actinidiaceae</taxon>
        <taxon>Actinidia</taxon>
    </lineage>
</organism>
<protein>
    <submittedName>
        <fullName evidence="1">Uncharacterized protein</fullName>
    </submittedName>
</protein>
<keyword evidence="2" id="KW-1185">Reference proteome</keyword>
<proteinExistence type="predicted"/>
<comment type="caution">
    <text evidence="1">The sequence shown here is derived from an EMBL/GenBank/DDBJ whole genome shotgun (WGS) entry which is preliminary data.</text>
</comment>
<evidence type="ECO:0000313" key="1">
    <source>
        <dbReference type="EMBL" id="GFY88758.1"/>
    </source>
</evidence>